<dbReference type="EC" id="3.2.2.8" evidence="4"/>
<name>A0A0P1IIN1_9RHOB</name>
<dbReference type="Gene3D" id="3.90.245.10">
    <property type="entry name" value="Ribonucleoside hydrolase-like"/>
    <property type="match status" value="1"/>
</dbReference>
<accession>A0A0P1IIN1</accession>
<evidence type="ECO:0000313" key="4">
    <source>
        <dbReference type="EMBL" id="CUJ96591.1"/>
    </source>
</evidence>
<dbReference type="CDD" id="cd02650">
    <property type="entry name" value="nuc_hydro_CaPnhB"/>
    <property type="match status" value="1"/>
</dbReference>
<dbReference type="PANTHER" id="PTHR12304">
    <property type="entry name" value="INOSINE-URIDINE PREFERRING NUCLEOSIDE HYDROLASE"/>
    <property type="match status" value="1"/>
</dbReference>
<dbReference type="GO" id="GO:0008477">
    <property type="term" value="F:purine nucleosidase activity"/>
    <property type="evidence" value="ECO:0007669"/>
    <property type="project" value="TreeGrafter"/>
</dbReference>
<keyword evidence="1 4" id="KW-0378">Hydrolase</keyword>
<keyword evidence="2 4" id="KW-0326">Glycosidase</keyword>
<dbReference type="AlphaFoldDB" id="A0A0P1IIN1"/>
<dbReference type="GO" id="GO:0005829">
    <property type="term" value="C:cytosol"/>
    <property type="evidence" value="ECO:0007669"/>
    <property type="project" value="TreeGrafter"/>
</dbReference>
<dbReference type="GO" id="GO:0006152">
    <property type="term" value="P:purine nucleoside catabolic process"/>
    <property type="evidence" value="ECO:0007669"/>
    <property type="project" value="TreeGrafter"/>
</dbReference>
<feature type="domain" description="Inosine/uridine-preferring nucleoside hydrolase" evidence="3">
    <location>
        <begin position="32"/>
        <end position="320"/>
    </location>
</feature>
<sequence>MQIFEGADAGQKFRYVTALHPVLFEVSDAMKLIIDTDPGIDDAMAIAYAAAAPEIELIGLTAVFGNTHIYQSSRNARFLLHKLGLDAPVAEGAAYAFGRDRHDPSDHVHGAEGFGDVTEIPEIGTNHALSAAEFLVDMAREHKGELVVCAVGPLTNIAAAMRLDPQFSANIKRLVIMGGAVYCPGNITPHAEANIYHDVQAADEVFAAPPQTVLVGLDVTLKTLYETADFEALAERSSDMGGFLRDISRFYLKFYKEVGGLEGCGLHDSTAVIACTHEPMFDIVETGLRVATEGPEIGATRPDPSRPPVRVCRDVDGAGVVHLFTERVASLP</sequence>
<dbReference type="InterPro" id="IPR036452">
    <property type="entry name" value="Ribo_hydro-like"/>
</dbReference>
<dbReference type="GO" id="GO:0050263">
    <property type="term" value="F:ribosylpyrimidine nucleosidase activity"/>
    <property type="evidence" value="ECO:0007669"/>
    <property type="project" value="UniProtKB-EC"/>
</dbReference>
<evidence type="ECO:0000313" key="5">
    <source>
        <dbReference type="Proteomes" id="UP000051260"/>
    </source>
</evidence>
<protein>
    <submittedName>
        <fullName evidence="4">Pyrimidine-specific ribonucleoside hydrolase RihB</fullName>
        <ecNumber evidence="4">3.2.2.8</ecNumber>
    </submittedName>
</protein>
<evidence type="ECO:0000259" key="3">
    <source>
        <dbReference type="Pfam" id="PF01156"/>
    </source>
</evidence>
<gene>
    <name evidence="4" type="primary">rihB</name>
    <name evidence="4" type="ORF">RUE5091_01695</name>
</gene>
<evidence type="ECO:0000256" key="1">
    <source>
        <dbReference type="ARBA" id="ARBA00022801"/>
    </source>
</evidence>
<dbReference type="InterPro" id="IPR001910">
    <property type="entry name" value="Inosine/uridine_hydrolase_dom"/>
</dbReference>
<dbReference type="Pfam" id="PF01156">
    <property type="entry name" value="IU_nuc_hydro"/>
    <property type="match status" value="1"/>
</dbReference>
<dbReference type="Proteomes" id="UP000051260">
    <property type="component" value="Unassembled WGS sequence"/>
</dbReference>
<dbReference type="EMBL" id="CYUD01000004">
    <property type="protein sequence ID" value="CUJ96591.1"/>
    <property type="molecule type" value="Genomic_DNA"/>
</dbReference>
<organism evidence="4 5">
    <name type="scientific">Ruegeria denitrificans</name>
    <dbReference type="NCBI Taxonomy" id="1715692"/>
    <lineage>
        <taxon>Bacteria</taxon>
        <taxon>Pseudomonadati</taxon>
        <taxon>Pseudomonadota</taxon>
        <taxon>Alphaproteobacteria</taxon>
        <taxon>Rhodobacterales</taxon>
        <taxon>Roseobacteraceae</taxon>
        <taxon>Ruegeria</taxon>
    </lineage>
</organism>
<dbReference type="InterPro" id="IPR023186">
    <property type="entry name" value="IUNH"/>
</dbReference>
<keyword evidence="5" id="KW-1185">Reference proteome</keyword>
<reference evidence="5" key="1">
    <citation type="submission" date="2015-09" db="EMBL/GenBank/DDBJ databases">
        <authorList>
            <person name="Rodrigo-Torres L."/>
            <person name="Arahal D.R."/>
        </authorList>
    </citation>
    <scope>NUCLEOTIDE SEQUENCE [LARGE SCALE GENOMIC DNA]</scope>
    <source>
        <strain evidence="5">CECT 5091</strain>
    </source>
</reference>
<dbReference type="SUPFAM" id="SSF53590">
    <property type="entry name" value="Nucleoside hydrolase"/>
    <property type="match status" value="1"/>
</dbReference>
<dbReference type="PANTHER" id="PTHR12304:SF4">
    <property type="entry name" value="URIDINE NUCLEOSIDASE"/>
    <property type="match status" value="1"/>
</dbReference>
<proteinExistence type="predicted"/>
<evidence type="ECO:0000256" key="2">
    <source>
        <dbReference type="ARBA" id="ARBA00023295"/>
    </source>
</evidence>
<dbReference type="STRING" id="1715692.RUE5091_01695"/>